<proteinExistence type="inferred from homology"/>
<dbReference type="GO" id="GO:0004843">
    <property type="term" value="F:cysteine-type deubiquitinase activity"/>
    <property type="evidence" value="ECO:0007669"/>
    <property type="project" value="UniProtKB-EC"/>
</dbReference>
<dbReference type="GO" id="GO:0016579">
    <property type="term" value="P:protein deubiquitination"/>
    <property type="evidence" value="ECO:0007669"/>
    <property type="project" value="TreeGrafter"/>
</dbReference>
<name>W9RWZ0_9ROSA</name>
<dbReference type="OrthoDB" id="415023at2759"/>
<reference evidence="9" key="1">
    <citation type="submission" date="2013-01" db="EMBL/GenBank/DDBJ databases">
        <title>Draft Genome Sequence of a Mulberry Tree, Morus notabilis C.K. Schneid.</title>
        <authorList>
            <person name="He N."/>
            <person name="Zhao S."/>
        </authorList>
    </citation>
    <scope>NUCLEOTIDE SEQUENCE</scope>
</reference>
<comment type="similarity">
    <text evidence="2">Belongs to the peptidase C85 family.</text>
</comment>
<keyword evidence="4" id="KW-0833">Ubl conjugation pathway</keyword>
<dbReference type="FunFam" id="3.90.70.80:FF:000001">
    <property type="entry name" value="OTU domain-containing protein"/>
    <property type="match status" value="1"/>
</dbReference>
<evidence type="ECO:0000256" key="1">
    <source>
        <dbReference type="ARBA" id="ARBA00000707"/>
    </source>
</evidence>
<feature type="region of interest" description="Disordered" evidence="6">
    <location>
        <begin position="96"/>
        <end position="125"/>
    </location>
</feature>
<dbReference type="PANTHER" id="PTHR12419">
    <property type="entry name" value="OTU DOMAIN CONTAINING PROTEIN"/>
    <property type="match status" value="1"/>
</dbReference>
<protein>
    <recommendedName>
        <fullName evidence="3">ubiquitinyl hydrolase 1</fullName>
        <ecNumber evidence="3">3.4.19.12</ecNumber>
    </recommendedName>
</protein>
<dbReference type="EMBL" id="KE345789">
    <property type="protein sequence ID" value="EXC16190.1"/>
    <property type="molecule type" value="Genomic_DNA"/>
</dbReference>
<evidence type="ECO:0000256" key="2">
    <source>
        <dbReference type="ARBA" id="ARBA00010407"/>
    </source>
</evidence>
<dbReference type="eggNOG" id="KOG2605">
    <property type="taxonomic scope" value="Eukaryota"/>
</dbReference>
<dbReference type="AlphaFoldDB" id="W9RWZ0"/>
<dbReference type="CDD" id="cd22751">
    <property type="entry name" value="OTU_plant_OTU9-like"/>
    <property type="match status" value="1"/>
</dbReference>
<dbReference type="SUPFAM" id="SSF54001">
    <property type="entry name" value="Cysteine proteinases"/>
    <property type="match status" value="1"/>
</dbReference>
<keyword evidence="5" id="KW-0378">Hydrolase</keyword>
<comment type="catalytic activity">
    <reaction evidence="1">
        <text>Thiol-dependent hydrolysis of ester, thioester, amide, peptide and isopeptide bonds formed by the C-terminal Gly of ubiquitin (a 76-residue protein attached to proteins as an intracellular targeting signal).</text>
        <dbReference type="EC" id="3.4.19.12"/>
    </reaction>
</comment>
<accession>W9RWZ0</accession>
<dbReference type="InterPro" id="IPR050704">
    <property type="entry name" value="Peptidase_C85-like"/>
</dbReference>
<evidence type="ECO:0000256" key="4">
    <source>
        <dbReference type="ARBA" id="ARBA00022786"/>
    </source>
</evidence>
<dbReference type="Pfam" id="PF02338">
    <property type="entry name" value="OTU"/>
    <property type="match status" value="1"/>
</dbReference>
<dbReference type="STRING" id="981085.W9RWZ0"/>
<sequence length="333" mass="38223">MPIYEHESDFVRWGLGLFNIDDDPVLNYGYYGDDIYRRQSYGAHYDIEHNNVENDEIIAHTLQEEFSRLDVAESSGYSHGGGEQLQAPTLVHAWQSPQRNYPSGDYGHGESAVPSSSCSSPGDQDEYLHSLELTDEYEQDDGVYWKFDQMVPCPHIPRINGEIPSIDEATSDHQRLLDRLESLGFIEHKVQGDGNCQFRALADQLYDTPENHKNVRRQIVNQLKSHPEIYEGYVPMGYDDYLEKMSRSGEWGDHVTLQAAADVYGVKIIVMTSFKDTSCIEILPKFQKPKQVICLSFWAEVHYNSIYPQVQGGDTSSGECRKRRKWWIFGNKH</sequence>
<dbReference type="KEGG" id="mnt:21407103"/>
<evidence type="ECO:0000313" key="9">
    <source>
        <dbReference type="Proteomes" id="UP000030645"/>
    </source>
</evidence>
<dbReference type="PANTHER" id="PTHR12419:SF103">
    <property type="entry name" value="OVARIAN TUMOR DOMAIN-CONTAINING DEUBIQUITINATING ENZYME 10-RELATED"/>
    <property type="match status" value="1"/>
</dbReference>
<evidence type="ECO:0000259" key="7">
    <source>
        <dbReference type="PROSITE" id="PS50802"/>
    </source>
</evidence>
<keyword evidence="9" id="KW-1185">Reference proteome</keyword>
<evidence type="ECO:0000256" key="5">
    <source>
        <dbReference type="ARBA" id="ARBA00022801"/>
    </source>
</evidence>
<dbReference type="InterPro" id="IPR003323">
    <property type="entry name" value="OTU_dom"/>
</dbReference>
<feature type="domain" description="OTU" evidence="7">
    <location>
        <begin position="185"/>
        <end position="309"/>
    </location>
</feature>
<evidence type="ECO:0000256" key="6">
    <source>
        <dbReference type="SAM" id="MobiDB-lite"/>
    </source>
</evidence>
<dbReference type="EC" id="3.4.19.12" evidence="3"/>
<dbReference type="Proteomes" id="UP000030645">
    <property type="component" value="Unassembled WGS sequence"/>
</dbReference>
<evidence type="ECO:0000313" key="8">
    <source>
        <dbReference type="EMBL" id="EXC16190.1"/>
    </source>
</evidence>
<organism evidence="8 9">
    <name type="scientific">Morus notabilis</name>
    <dbReference type="NCBI Taxonomy" id="981085"/>
    <lineage>
        <taxon>Eukaryota</taxon>
        <taxon>Viridiplantae</taxon>
        <taxon>Streptophyta</taxon>
        <taxon>Embryophyta</taxon>
        <taxon>Tracheophyta</taxon>
        <taxon>Spermatophyta</taxon>
        <taxon>Magnoliopsida</taxon>
        <taxon>eudicotyledons</taxon>
        <taxon>Gunneridae</taxon>
        <taxon>Pentapetalae</taxon>
        <taxon>rosids</taxon>
        <taxon>fabids</taxon>
        <taxon>Rosales</taxon>
        <taxon>Moraceae</taxon>
        <taxon>Moreae</taxon>
        <taxon>Morus</taxon>
    </lineage>
</organism>
<gene>
    <name evidence="8" type="ORF">L484_024361</name>
</gene>
<evidence type="ECO:0000256" key="3">
    <source>
        <dbReference type="ARBA" id="ARBA00012759"/>
    </source>
</evidence>
<dbReference type="Gene3D" id="3.90.70.80">
    <property type="match status" value="1"/>
</dbReference>
<dbReference type="PROSITE" id="PS50802">
    <property type="entry name" value="OTU"/>
    <property type="match status" value="1"/>
</dbReference>
<dbReference type="InterPro" id="IPR038765">
    <property type="entry name" value="Papain-like_cys_pep_sf"/>
</dbReference>